<dbReference type="Proteomes" id="UP001352223">
    <property type="component" value="Unassembled WGS sequence"/>
</dbReference>
<evidence type="ECO:0000256" key="1">
    <source>
        <dbReference type="SAM" id="MobiDB-lite"/>
    </source>
</evidence>
<comment type="caution">
    <text evidence="2">The sequence shown here is derived from an EMBL/GenBank/DDBJ whole genome shotgun (WGS) entry which is preliminary data.</text>
</comment>
<name>A0ABU6CNZ2_9ACTN</name>
<reference evidence="2 3" key="1">
    <citation type="submission" date="2022-10" db="EMBL/GenBank/DDBJ databases">
        <authorList>
            <person name="Xie J."/>
            <person name="Shen N."/>
        </authorList>
    </citation>
    <scope>NUCLEOTIDE SEQUENCE [LARGE SCALE GENOMIC DNA]</scope>
    <source>
        <strain evidence="2 3">DSM 41681</strain>
    </source>
</reference>
<organism evidence="2 3">
    <name type="scientific">Streptomyces kunmingensis</name>
    <dbReference type="NCBI Taxonomy" id="68225"/>
    <lineage>
        <taxon>Bacteria</taxon>
        <taxon>Bacillati</taxon>
        <taxon>Actinomycetota</taxon>
        <taxon>Actinomycetes</taxon>
        <taxon>Kitasatosporales</taxon>
        <taxon>Streptomycetaceae</taxon>
        <taxon>Streptomyces</taxon>
    </lineage>
</organism>
<evidence type="ECO:0000313" key="2">
    <source>
        <dbReference type="EMBL" id="MEB3966372.1"/>
    </source>
</evidence>
<dbReference type="EMBL" id="JAOZYB010000357">
    <property type="protein sequence ID" value="MEB3966372.1"/>
    <property type="molecule type" value="Genomic_DNA"/>
</dbReference>
<gene>
    <name evidence="2" type="ORF">OKJ48_40020</name>
</gene>
<keyword evidence="3" id="KW-1185">Reference proteome</keyword>
<sequence length="355" mass="38064">MIRAGRLGFVQNSADLAVAMGFTSVKSFRNRKPYEADGFPAPISAPEAKGKLWDGEQTAAFLAGAPVPALSDVDDEEDLLERTEAAAFLDVAPKTWDSYKRDPRIAPHLVTVAGVEHCPRGVLRAYREQPSSAAGEVGHRPKGSGDMVPRDQLHARVGELLDADPALTLARLTEELGIANSTATRVLPRLRGERIADLCAAHEDLTPEQAAEELGYPAAVRKAAIAYAGTVLRGRRLRGYVQGIADALVIEGLAEEQDVAMVQVTADVVAAALILSTSAPVPALVWDERWGWRTATSRRHPLGRETGMPPEGRGTRYLCGSLQPSAKDVCESLCDSRQGSHQPPQLSARASSVAR</sequence>
<protein>
    <submittedName>
        <fullName evidence="2">Uncharacterized protein</fullName>
    </submittedName>
</protein>
<proteinExistence type="predicted"/>
<feature type="compositionally biased region" description="Polar residues" evidence="1">
    <location>
        <begin position="335"/>
        <end position="355"/>
    </location>
</feature>
<evidence type="ECO:0000313" key="3">
    <source>
        <dbReference type="Proteomes" id="UP001352223"/>
    </source>
</evidence>
<accession>A0ABU6CNZ2</accession>
<feature type="region of interest" description="Disordered" evidence="1">
    <location>
        <begin position="334"/>
        <end position="355"/>
    </location>
</feature>
<dbReference type="RefSeq" id="WP_324775589.1">
    <property type="nucleotide sequence ID" value="NZ_BAAATS010000051.1"/>
</dbReference>